<accession>A0A9N8HAP5</accession>
<reference evidence="1" key="1">
    <citation type="submission" date="2020-06" db="EMBL/GenBank/DDBJ databases">
        <authorList>
            <consortium name="Plant Systems Biology data submission"/>
        </authorList>
    </citation>
    <scope>NUCLEOTIDE SEQUENCE</scope>
    <source>
        <strain evidence="1">D6</strain>
    </source>
</reference>
<evidence type="ECO:0000313" key="2">
    <source>
        <dbReference type="Proteomes" id="UP001153069"/>
    </source>
</evidence>
<proteinExistence type="predicted"/>
<dbReference type="AlphaFoldDB" id="A0A9N8HAP5"/>
<sequence>MIDDRHVDWLESLSNFSTAQSLRLHAPPEPDSMSEFESEAITGPLVNVLETNSKLKTLGLDPKLLPKAGPFCQQLKRCKHLTELYMVKLASSKEEYLYYFEHLASALSSSDVVTEDLGYWNDTSSGIPRSLSPCGPSNVDCFVALNKSGRLRKLVD</sequence>
<comment type="caution">
    <text evidence="1">The sequence shown here is derived from an EMBL/GenBank/DDBJ whole genome shotgun (WGS) entry which is preliminary data.</text>
</comment>
<gene>
    <name evidence="1" type="ORF">SEMRO_232_G093980.1</name>
</gene>
<dbReference type="Proteomes" id="UP001153069">
    <property type="component" value="Unassembled WGS sequence"/>
</dbReference>
<dbReference type="EMBL" id="CAICTM010000231">
    <property type="protein sequence ID" value="CAB9505480.1"/>
    <property type="molecule type" value="Genomic_DNA"/>
</dbReference>
<name>A0A9N8HAP5_9STRA</name>
<evidence type="ECO:0000313" key="1">
    <source>
        <dbReference type="EMBL" id="CAB9505480.1"/>
    </source>
</evidence>
<protein>
    <submittedName>
        <fullName evidence="1">Uncharacterized protein</fullName>
    </submittedName>
</protein>
<keyword evidence="2" id="KW-1185">Reference proteome</keyword>
<organism evidence="1 2">
    <name type="scientific">Seminavis robusta</name>
    <dbReference type="NCBI Taxonomy" id="568900"/>
    <lineage>
        <taxon>Eukaryota</taxon>
        <taxon>Sar</taxon>
        <taxon>Stramenopiles</taxon>
        <taxon>Ochrophyta</taxon>
        <taxon>Bacillariophyta</taxon>
        <taxon>Bacillariophyceae</taxon>
        <taxon>Bacillariophycidae</taxon>
        <taxon>Naviculales</taxon>
        <taxon>Naviculaceae</taxon>
        <taxon>Seminavis</taxon>
    </lineage>
</organism>